<keyword evidence="5 6" id="KW-0456">Lyase</keyword>
<reference evidence="8" key="1">
    <citation type="journal article" date="2014" name="Int. J. Syst. Evol. Microbiol.">
        <title>Complete genome sequence of Corynebacterium casei LMG S-19264T (=DSM 44701T), isolated from a smear-ripened cheese.</title>
        <authorList>
            <consortium name="US DOE Joint Genome Institute (JGI-PGF)"/>
            <person name="Walter F."/>
            <person name="Albersmeier A."/>
            <person name="Kalinowski J."/>
            <person name="Ruckert C."/>
        </authorList>
    </citation>
    <scope>NUCLEOTIDE SEQUENCE</scope>
    <source>
        <strain evidence="8">CGMCC 1.12921</strain>
    </source>
</reference>
<comment type="catalytic activity">
    <reaction evidence="1 6">
        <text>7,8-dihydroneopterin = 6-hydroxymethyl-7,8-dihydropterin + glycolaldehyde</text>
        <dbReference type="Rhea" id="RHEA:10540"/>
        <dbReference type="ChEBI" id="CHEBI:17001"/>
        <dbReference type="ChEBI" id="CHEBI:17071"/>
        <dbReference type="ChEBI" id="CHEBI:44841"/>
        <dbReference type="EC" id="4.1.2.25"/>
    </reaction>
</comment>
<dbReference type="RefSeq" id="WP_206711257.1">
    <property type="nucleotide sequence ID" value="NZ_BMGH01000001.1"/>
</dbReference>
<dbReference type="Gene3D" id="3.30.1130.10">
    <property type="match status" value="1"/>
</dbReference>
<proteinExistence type="inferred from homology"/>
<dbReference type="SUPFAM" id="SSF55620">
    <property type="entry name" value="Tetrahydrobiopterin biosynthesis enzymes-like"/>
    <property type="match status" value="1"/>
</dbReference>
<dbReference type="PANTHER" id="PTHR42844:SF1">
    <property type="entry name" value="DIHYDRONEOPTERIN ALDOLASE 1-RELATED"/>
    <property type="match status" value="1"/>
</dbReference>
<evidence type="ECO:0000256" key="3">
    <source>
        <dbReference type="ARBA" id="ARBA00005708"/>
    </source>
</evidence>
<name>A0A8J2V513_9PROT</name>
<dbReference type="AlphaFoldDB" id="A0A8J2V513"/>
<dbReference type="EC" id="4.1.2.25" evidence="6"/>
<dbReference type="EMBL" id="BMGH01000001">
    <property type="protein sequence ID" value="GGD06532.1"/>
    <property type="molecule type" value="Genomic_DNA"/>
</dbReference>
<dbReference type="InterPro" id="IPR006156">
    <property type="entry name" value="Dihydroneopterin_aldolase"/>
</dbReference>
<organism evidence="8 9">
    <name type="scientific">Aquisalinus flavus</name>
    <dbReference type="NCBI Taxonomy" id="1526572"/>
    <lineage>
        <taxon>Bacteria</taxon>
        <taxon>Pseudomonadati</taxon>
        <taxon>Pseudomonadota</taxon>
        <taxon>Alphaproteobacteria</taxon>
        <taxon>Parvularculales</taxon>
        <taxon>Parvularculaceae</taxon>
        <taxon>Aquisalinus</taxon>
    </lineage>
</organism>
<dbReference type="GO" id="GO:0004150">
    <property type="term" value="F:dihydroneopterin aldolase activity"/>
    <property type="evidence" value="ECO:0007669"/>
    <property type="project" value="UniProtKB-UniRule"/>
</dbReference>
<dbReference type="Pfam" id="PF02152">
    <property type="entry name" value="FolB"/>
    <property type="match status" value="1"/>
</dbReference>
<dbReference type="NCBIfam" id="TIGR00525">
    <property type="entry name" value="folB"/>
    <property type="match status" value="1"/>
</dbReference>
<dbReference type="NCBIfam" id="TIGR00526">
    <property type="entry name" value="folB_dom"/>
    <property type="match status" value="1"/>
</dbReference>
<accession>A0A8J2V513</accession>
<gene>
    <name evidence="8" type="ORF">GCM10011342_14250</name>
</gene>
<evidence type="ECO:0000313" key="8">
    <source>
        <dbReference type="EMBL" id="GGD06532.1"/>
    </source>
</evidence>
<evidence type="ECO:0000256" key="4">
    <source>
        <dbReference type="ARBA" id="ARBA00022909"/>
    </source>
</evidence>
<comment type="caution">
    <text evidence="8">The sequence shown here is derived from an EMBL/GenBank/DDBJ whole genome shotgun (WGS) entry which is preliminary data.</text>
</comment>
<dbReference type="PANTHER" id="PTHR42844">
    <property type="entry name" value="DIHYDRONEOPTERIN ALDOLASE 1-RELATED"/>
    <property type="match status" value="1"/>
</dbReference>
<dbReference type="GO" id="GO:0046654">
    <property type="term" value="P:tetrahydrofolate biosynthetic process"/>
    <property type="evidence" value="ECO:0007669"/>
    <property type="project" value="UniProtKB-UniRule"/>
</dbReference>
<protein>
    <recommendedName>
        <fullName evidence="6">7,8-dihydroneopterin aldolase</fullName>
        <ecNumber evidence="6">4.1.2.25</ecNumber>
    </recommendedName>
</protein>
<comment type="similarity">
    <text evidence="3 6">Belongs to the DHNA family.</text>
</comment>
<dbReference type="InterPro" id="IPR043133">
    <property type="entry name" value="GTP-CH-I_C/QueF"/>
</dbReference>
<feature type="domain" description="Dihydroneopterin aldolase/epimerase" evidence="7">
    <location>
        <begin position="26"/>
        <end position="136"/>
    </location>
</feature>
<comment type="pathway">
    <text evidence="2 6">Cofactor biosynthesis; tetrahydrofolate biosynthesis; 2-amino-4-hydroxy-6-hydroxymethyl-7,8-dihydropteridine diphosphate from 7,8-dihydroneopterin triphosphate: step 3/4.</text>
</comment>
<dbReference type="UniPathway" id="UPA00077">
    <property type="reaction ID" value="UER00154"/>
</dbReference>
<evidence type="ECO:0000256" key="1">
    <source>
        <dbReference type="ARBA" id="ARBA00001353"/>
    </source>
</evidence>
<dbReference type="GO" id="GO:0005737">
    <property type="term" value="C:cytoplasm"/>
    <property type="evidence" value="ECO:0007669"/>
    <property type="project" value="TreeGrafter"/>
</dbReference>
<evidence type="ECO:0000256" key="6">
    <source>
        <dbReference type="RuleBase" id="RU362079"/>
    </source>
</evidence>
<comment type="function">
    <text evidence="6">Catalyzes the conversion of 7,8-dihydroneopterin to 6-hydroxymethyl-7,8-dihydropterin.</text>
</comment>
<sequence length="144" mass="15867">MKQTSQTDTLRALHPRQGEGAPHRTIFVRGLKLDANIGAYDSEMGRTQPVVISLEVEVQEPADPVSDSLEDVVCYNRLVETIREILADGHIRLVETLAERIAAECLAHPMSLSVKVRVEKPEAIEEAEAAGVEITRTKRLDQGA</sequence>
<evidence type="ECO:0000256" key="5">
    <source>
        <dbReference type="ARBA" id="ARBA00023239"/>
    </source>
</evidence>
<dbReference type="GO" id="GO:0046656">
    <property type="term" value="P:folic acid biosynthetic process"/>
    <property type="evidence" value="ECO:0007669"/>
    <property type="project" value="UniProtKB-UniRule"/>
</dbReference>
<dbReference type="SMART" id="SM00905">
    <property type="entry name" value="FolB"/>
    <property type="match status" value="1"/>
</dbReference>
<dbReference type="InterPro" id="IPR006157">
    <property type="entry name" value="FolB_dom"/>
</dbReference>
<evidence type="ECO:0000256" key="2">
    <source>
        <dbReference type="ARBA" id="ARBA00005013"/>
    </source>
</evidence>
<keyword evidence="9" id="KW-1185">Reference proteome</keyword>
<dbReference type="Proteomes" id="UP000613582">
    <property type="component" value="Unassembled WGS sequence"/>
</dbReference>
<evidence type="ECO:0000259" key="7">
    <source>
        <dbReference type="SMART" id="SM00905"/>
    </source>
</evidence>
<keyword evidence="4 6" id="KW-0289">Folate biosynthesis</keyword>
<evidence type="ECO:0000313" key="9">
    <source>
        <dbReference type="Proteomes" id="UP000613582"/>
    </source>
</evidence>
<reference evidence="8" key="2">
    <citation type="submission" date="2020-09" db="EMBL/GenBank/DDBJ databases">
        <authorList>
            <person name="Sun Q."/>
            <person name="Zhou Y."/>
        </authorList>
    </citation>
    <scope>NUCLEOTIDE SEQUENCE</scope>
    <source>
        <strain evidence="8">CGMCC 1.12921</strain>
    </source>
</reference>